<dbReference type="InterPro" id="IPR051801">
    <property type="entry name" value="GH28_Enzymes"/>
</dbReference>
<dbReference type="SMART" id="SM00710">
    <property type="entry name" value="PbH1"/>
    <property type="match status" value="5"/>
</dbReference>
<reference evidence="7" key="1">
    <citation type="submission" date="2021-01" db="EMBL/GenBank/DDBJ databases">
        <authorList>
            <person name="Corre E."/>
            <person name="Pelletier E."/>
            <person name="Niang G."/>
            <person name="Scheremetjew M."/>
            <person name="Finn R."/>
            <person name="Kale V."/>
            <person name="Holt S."/>
            <person name="Cochrane G."/>
            <person name="Meng A."/>
            <person name="Brown T."/>
            <person name="Cohen L."/>
        </authorList>
    </citation>
    <scope>NUCLEOTIDE SEQUENCE</scope>
    <source>
        <strain evidence="7">CCMP147</strain>
    </source>
</reference>
<accession>A0A7R9WJL8</accession>
<evidence type="ECO:0000256" key="5">
    <source>
        <dbReference type="SAM" id="MobiDB-lite"/>
    </source>
</evidence>
<dbReference type="PANTHER" id="PTHR31339">
    <property type="entry name" value="PECTIN LYASE-RELATED"/>
    <property type="match status" value="1"/>
</dbReference>
<feature type="compositionally biased region" description="Polar residues" evidence="5">
    <location>
        <begin position="304"/>
        <end position="321"/>
    </location>
</feature>
<feature type="region of interest" description="Disordered" evidence="5">
    <location>
        <begin position="189"/>
        <end position="379"/>
    </location>
</feature>
<feature type="compositionally biased region" description="Polar residues" evidence="5">
    <location>
        <begin position="262"/>
        <end position="296"/>
    </location>
</feature>
<evidence type="ECO:0000256" key="4">
    <source>
        <dbReference type="RuleBase" id="RU361169"/>
    </source>
</evidence>
<proteinExistence type="inferred from homology"/>
<dbReference type="InterPro" id="IPR006626">
    <property type="entry name" value="PbH1"/>
</dbReference>
<feature type="compositionally biased region" description="Pro residues" evidence="5">
    <location>
        <begin position="198"/>
        <end position="212"/>
    </location>
</feature>
<sequence>MKLFGGLSAKKCRSRSHDTQVTTPVQEGLSSHEDSMGSYPPSFHQREQTCDTESYPPSIHPQEQTCDADDQSSVPPPPPTHPPPPEGDDVAEVVLDETGSGSVIQFASGDAVEMEFSPIDLKILERIEQARMEESVQGDNDARKELIPQPRRRRKAVVCFAVIILFSAIAAAVMLGATLSRSRKSVAVNSSNDVGQPTPFPLPSASPTPSPSELPDRQETEAPITPVATTSLPTSSPTQTNAPDSSPSDPIEPSSHDPSHVPTLSPTLTPTDALNPTTAPSMTDSPTQVPIKNAPTSAPPISYAPSTNTPTFAPTDAPSTITPTVAPTNAPNTNAPTVAPTNVPTDAPSTNAPTSSPTIAPSDQPTTLSPTSQPTKPKKEWFGLTQGILNRIQPPSFPDQDFVLTEFLNNNRRRTESDDVSIYTDIFQNAIETCHAAGGGRVVVPPGTYRTGPIRLRSNVNLHLSEGTVIEFSTNPDDFLPPVFTRSEGIELMNYSPFIYAFGEKNIAITGTGILDGRADDGPWWDWGERQDKSWKRLTRMARDGLGVEDRVFGDGYFIYPQFIQVYSCETVLIEGVTVQNSPMWAIHAVLSKNVIVRGISIQTDGPGDGIVPESCSDVLVEDCLINVGPKGDGISLKSGRNHDGRRINVPSAGIVLRNIRIENADAAVSVGSETSGGVNNIFVEGVRVEEADNAFRVKTNSVRGGTIENIYINDVKVTRAREAAVRASMYYFEGDEGKYTPVVRNFEVHDFDCDEANYALVLAGYKRSPIKNFRFVNFRVNADRDDWLEHVEGFSINND</sequence>
<dbReference type="EMBL" id="HBED01047321">
    <property type="protein sequence ID" value="CAD8325321.1"/>
    <property type="molecule type" value="Transcribed_RNA"/>
</dbReference>
<keyword evidence="6" id="KW-1133">Transmembrane helix</keyword>
<feature type="compositionally biased region" description="Low complexity" evidence="5">
    <location>
        <begin position="225"/>
        <end position="253"/>
    </location>
</feature>
<dbReference type="Pfam" id="PF00295">
    <property type="entry name" value="Glyco_hydro_28"/>
    <property type="match status" value="1"/>
</dbReference>
<name>A0A7R9WJL8_9STRA</name>
<keyword evidence="3 4" id="KW-0326">Glycosidase</keyword>
<evidence type="ECO:0000256" key="6">
    <source>
        <dbReference type="SAM" id="Phobius"/>
    </source>
</evidence>
<dbReference type="InterPro" id="IPR011050">
    <property type="entry name" value="Pectin_lyase_fold/virulence"/>
</dbReference>
<evidence type="ECO:0000256" key="3">
    <source>
        <dbReference type="ARBA" id="ARBA00023295"/>
    </source>
</evidence>
<comment type="similarity">
    <text evidence="1 4">Belongs to the glycosyl hydrolase 28 family.</text>
</comment>
<evidence type="ECO:0000256" key="2">
    <source>
        <dbReference type="ARBA" id="ARBA00022801"/>
    </source>
</evidence>
<dbReference type="Gene3D" id="2.160.20.10">
    <property type="entry name" value="Single-stranded right-handed beta-helix, Pectin lyase-like"/>
    <property type="match status" value="1"/>
</dbReference>
<gene>
    <name evidence="7" type="ORF">TDUB1175_LOCUS23741</name>
</gene>
<keyword evidence="2 4" id="KW-0378">Hydrolase</keyword>
<feature type="region of interest" description="Disordered" evidence="5">
    <location>
        <begin position="1"/>
        <end position="90"/>
    </location>
</feature>
<dbReference type="GO" id="GO:0005975">
    <property type="term" value="P:carbohydrate metabolic process"/>
    <property type="evidence" value="ECO:0007669"/>
    <property type="project" value="InterPro"/>
</dbReference>
<dbReference type="InterPro" id="IPR012334">
    <property type="entry name" value="Pectin_lyas_fold"/>
</dbReference>
<keyword evidence="6" id="KW-0472">Membrane</keyword>
<dbReference type="InterPro" id="IPR000743">
    <property type="entry name" value="Glyco_hydro_28"/>
</dbReference>
<feature type="compositionally biased region" description="Polar residues" evidence="5">
    <location>
        <begin position="349"/>
        <end position="359"/>
    </location>
</feature>
<evidence type="ECO:0008006" key="8">
    <source>
        <dbReference type="Google" id="ProtNLM"/>
    </source>
</evidence>
<feature type="compositionally biased region" description="Low complexity" evidence="5">
    <location>
        <begin position="322"/>
        <end position="348"/>
    </location>
</feature>
<feature type="compositionally biased region" description="Low complexity" evidence="5">
    <location>
        <begin position="361"/>
        <end position="375"/>
    </location>
</feature>
<feature type="compositionally biased region" description="Polar residues" evidence="5">
    <location>
        <begin position="19"/>
        <end position="29"/>
    </location>
</feature>
<evidence type="ECO:0000313" key="7">
    <source>
        <dbReference type="EMBL" id="CAD8325321.1"/>
    </source>
</evidence>
<feature type="compositionally biased region" description="Pro residues" evidence="5">
    <location>
        <begin position="74"/>
        <end position="85"/>
    </location>
</feature>
<feature type="transmembrane region" description="Helical" evidence="6">
    <location>
        <begin position="156"/>
        <end position="179"/>
    </location>
</feature>
<dbReference type="PANTHER" id="PTHR31339:SF9">
    <property type="entry name" value="PLASMIN AND FIBRONECTIN-BINDING PROTEIN A"/>
    <property type="match status" value="1"/>
</dbReference>
<dbReference type="SUPFAM" id="SSF51126">
    <property type="entry name" value="Pectin lyase-like"/>
    <property type="match status" value="1"/>
</dbReference>
<organism evidence="7">
    <name type="scientific">Pseudictyota dubia</name>
    <dbReference type="NCBI Taxonomy" id="2749911"/>
    <lineage>
        <taxon>Eukaryota</taxon>
        <taxon>Sar</taxon>
        <taxon>Stramenopiles</taxon>
        <taxon>Ochrophyta</taxon>
        <taxon>Bacillariophyta</taxon>
        <taxon>Mediophyceae</taxon>
        <taxon>Biddulphiophycidae</taxon>
        <taxon>Eupodiscales</taxon>
        <taxon>Odontellaceae</taxon>
        <taxon>Pseudictyota</taxon>
    </lineage>
</organism>
<keyword evidence="6" id="KW-0812">Transmembrane</keyword>
<protein>
    <recommendedName>
        <fullName evidence="8">Pectate lyase superfamily protein domain-containing protein</fullName>
    </recommendedName>
</protein>
<evidence type="ECO:0000256" key="1">
    <source>
        <dbReference type="ARBA" id="ARBA00008834"/>
    </source>
</evidence>
<dbReference type="AlphaFoldDB" id="A0A7R9WJL8"/>
<dbReference type="GO" id="GO:0004650">
    <property type="term" value="F:polygalacturonase activity"/>
    <property type="evidence" value="ECO:0007669"/>
    <property type="project" value="InterPro"/>
</dbReference>